<keyword evidence="1" id="KW-0472">Membrane</keyword>
<feature type="transmembrane region" description="Helical" evidence="1">
    <location>
        <begin position="137"/>
        <end position="155"/>
    </location>
</feature>
<gene>
    <name evidence="2" type="ORF">H9761_02935</name>
</gene>
<organism evidence="2 3">
    <name type="scientific">Candidatus Eisenbergiella merdavium</name>
    <dbReference type="NCBI Taxonomy" id="2838551"/>
    <lineage>
        <taxon>Bacteria</taxon>
        <taxon>Bacillati</taxon>
        <taxon>Bacillota</taxon>
        <taxon>Clostridia</taxon>
        <taxon>Lachnospirales</taxon>
        <taxon>Lachnospiraceae</taxon>
        <taxon>Eisenbergiella</taxon>
    </lineage>
</organism>
<accession>A0A9D2NC10</accession>
<feature type="transmembrane region" description="Helical" evidence="1">
    <location>
        <begin position="240"/>
        <end position="258"/>
    </location>
</feature>
<feature type="transmembrane region" description="Helical" evidence="1">
    <location>
        <begin position="202"/>
        <end position="220"/>
    </location>
</feature>
<dbReference type="Proteomes" id="UP000823891">
    <property type="component" value="Unassembled WGS sequence"/>
</dbReference>
<name>A0A9D2NC10_9FIRM</name>
<evidence type="ECO:0000313" key="2">
    <source>
        <dbReference type="EMBL" id="HJC22646.1"/>
    </source>
</evidence>
<dbReference type="InterPro" id="IPR021737">
    <property type="entry name" value="Phage_phiKZ_Orf197"/>
</dbReference>
<feature type="transmembrane region" description="Helical" evidence="1">
    <location>
        <begin position="97"/>
        <end position="117"/>
    </location>
</feature>
<feature type="transmembrane region" description="Helical" evidence="1">
    <location>
        <begin position="63"/>
        <end position="85"/>
    </location>
</feature>
<reference evidence="2" key="1">
    <citation type="journal article" date="2021" name="PeerJ">
        <title>Extensive microbial diversity within the chicken gut microbiome revealed by metagenomics and culture.</title>
        <authorList>
            <person name="Gilroy R."/>
            <person name="Ravi A."/>
            <person name="Getino M."/>
            <person name="Pursley I."/>
            <person name="Horton D.L."/>
            <person name="Alikhan N.F."/>
            <person name="Baker D."/>
            <person name="Gharbi K."/>
            <person name="Hall N."/>
            <person name="Watson M."/>
            <person name="Adriaenssens E.M."/>
            <person name="Foster-Nyarko E."/>
            <person name="Jarju S."/>
            <person name="Secka A."/>
            <person name="Antonio M."/>
            <person name="Oren A."/>
            <person name="Chaudhuri R.R."/>
            <person name="La Ragione R."/>
            <person name="Hildebrand F."/>
            <person name="Pallen M.J."/>
        </authorList>
    </citation>
    <scope>NUCLEOTIDE SEQUENCE</scope>
    <source>
        <strain evidence="2">USAMLcec2-132</strain>
    </source>
</reference>
<dbReference type="EMBL" id="DWWS01000013">
    <property type="protein sequence ID" value="HJC22646.1"/>
    <property type="molecule type" value="Genomic_DNA"/>
</dbReference>
<reference evidence="2" key="2">
    <citation type="submission" date="2021-04" db="EMBL/GenBank/DDBJ databases">
        <authorList>
            <person name="Gilroy R."/>
        </authorList>
    </citation>
    <scope>NUCLEOTIDE SEQUENCE</scope>
    <source>
        <strain evidence="2">USAMLcec2-132</strain>
    </source>
</reference>
<feature type="transmembrane region" description="Helical" evidence="1">
    <location>
        <begin position="40"/>
        <end position="57"/>
    </location>
</feature>
<evidence type="ECO:0000313" key="3">
    <source>
        <dbReference type="Proteomes" id="UP000823891"/>
    </source>
</evidence>
<sequence>MIKNLFMTFLFIHILSDFYLQPERAVSPEQKGITELISRSLPYAACSIFLFLLLIPGTGFQTAVLFLFAHVVINLLQYLFLKYFCISEKNADAYRRLIFWADQLLHVSVFALLSYSMRNTDIASLYRGFLFDFTTSFNLSASAVFSWILKLLLLYKPANILIVHLLGSYRPTSKTDKKETDGKEPAEEEKQAGRFIGMLERLIMAILISIQQYSAVGLVLTAKSIARYDKISGDQAFAEYYLLGTLLSTLVAICISLLF</sequence>
<protein>
    <submittedName>
        <fullName evidence="2">DUF3307 domain-containing protein</fullName>
    </submittedName>
</protein>
<proteinExistence type="predicted"/>
<keyword evidence="1" id="KW-0812">Transmembrane</keyword>
<comment type="caution">
    <text evidence="2">The sequence shown here is derived from an EMBL/GenBank/DDBJ whole genome shotgun (WGS) entry which is preliminary data.</text>
</comment>
<dbReference type="Pfam" id="PF11750">
    <property type="entry name" value="DUF3307"/>
    <property type="match status" value="1"/>
</dbReference>
<keyword evidence="1" id="KW-1133">Transmembrane helix</keyword>
<evidence type="ECO:0000256" key="1">
    <source>
        <dbReference type="SAM" id="Phobius"/>
    </source>
</evidence>
<dbReference type="AlphaFoldDB" id="A0A9D2NC10"/>